<feature type="coiled-coil region" evidence="1">
    <location>
        <begin position="13"/>
        <end position="40"/>
    </location>
</feature>
<keyword evidence="1" id="KW-0175">Coiled coil</keyword>
<proteinExistence type="predicted"/>
<evidence type="ECO:0000256" key="1">
    <source>
        <dbReference type="SAM" id="Coils"/>
    </source>
</evidence>
<dbReference type="EMBL" id="CP011391">
    <property type="protein sequence ID" value="AMK55064.1"/>
    <property type="molecule type" value="Genomic_DNA"/>
</dbReference>
<evidence type="ECO:0000313" key="3">
    <source>
        <dbReference type="Proteomes" id="UP000069771"/>
    </source>
</evidence>
<reference evidence="2 3" key="1">
    <citation type="journal article" date="2016" name="Gut Pathog.">
        <title>Whole genome sequencing of "Faecalibaculum rodentium" ALO17, isolated from C57BL/6J laboratory mouse feces.</title>
        <authorList>
            <person name="Lim S."/>
            <person name="Chang D.H."/>
            <person name="Ahn S."/>
            <person name="Kim B.C."/>
        </authorList>
    </citation>
    <scope>NUCLEOTIDE SEQUENCE [LARGE SCALE GENOMIC DNA]</scope>
    <source>
        <strain evidence="2 3">Alo17</strain>
    </source>
</reference>
<gene>
    <name evidence="2" type="ORF">AALO17_19300</name>
</gene>
<keyword evidence="3" id="KW-1185">Reference proteome</keyword>
<dbReference type="Proteomes" id="UP000069771">
    <property type="component" value="Chromosome"/>
</dbReference>
<protein>
    <submittedName>
        <fullName evidence="2">Uncharacterized protein</fullName>
    </submittedName>
</protein>
<organism evidence="2 3">
    <name type="scientific">Faecalibaculum rodentium</name>
    <dbReference type="NCBI Taxonomy" id="1702221"/>
    <lineage>
        <taxon>Bacteria</taxon>
        <taxon>Bacillati</taxon>
        <taxon>Bacillota</taxon>
        <taxon>Erysipelotrichia</taxon>
        <taxon>Erysipelotrichales</taxon>
        <taxon>Erysipelotrichaceae</taxon>
        <taxon>Faecalibaculum</taxon>
    </lineage>
</organism>
<sequence length="300" mass="33962">MVLQEGGDRMPVKKRSDHEVESFEQRLEEYRRKLTLKTDVGFRVAGRLCSGPELEQLMNLLADVITGRKTGPFHDVQTQKDLITVTGAKSVEPDLFGNDEEDGIWCAEVQNESIEAGRIEVERAHLVLNGLPGGKPYSCLKKSHMIWMTDAIHIPGTGRPLFPDGQPVVRLETVDSATGRRFPDRTEVILFNLRYKGNSKRGDLAHDFRETDPKKMKNPLLRELMQRVKYTEKGEMEMCELTRQIFQDGKTEGLQEGEIRSSRKTAEQLLQMGIGSLQQIAKATRLSLSEVQKLQAKLNT</sequence>
<dbReference type="KEGG" id="fro:AALO17_19300"/>
<accession>A0A140DWN7</accession>
<evidence type="ECO:0000313" key="2">
    <source>
        <dbReference type="EMBL" id="AMK55064.1"/>
    </source>
</evidence>
<dbReference type="STRING" id="1702221.AALO17_19300"/>
<name>A0A140DWN7_9FIRM</name>
<dbReference type="AlphaFoldDB" id="A0A140DWN7"/>